<name>A0ABW0QYE8_9BACL</name>
<sequence length="165" mass="19379">MLSIVLFISLPWLYIFIGGLLEANPPRPEIKYGEFPFRLEYEINGQRKVIEDKVICEFDGFGWNEGQGKYRKWKQRFASGNDKITLLKVGDIKEIYFPVGNARYYMGDLKEEYEEYNNDIMSAILIEKIGNGTQSGVIRADQLLFEYHIKLISWDYTQPIENKFK</sequence>
<evidence type="ECO:0008006" key="3">
    <source>
        <dbReference type="Google" id="ProtNLM"/>
    </source>
</evidence>
<accession>A0ABW0QYE8</accession>
<keyword evidence="2" id="KW-1185">Reference proteome</keyword>
<dbReference type="RefSeq" id="WP_378111708.1">
    <property type="nucleotide sequence ID" value="NZ_JBHSNC010000029.1"/>
</dbReference>
<organism evidence="1 2">
    <name type="scientific">Cohnella yongneupensis</name>
    <dbReference type="NCBI Taxonomy" id="425006"/>
    <lineage>
        <taxon>Bacteria</taxon>
        <taxon>Bacillati</taxon>
        <taxon>Bacillota</taxon>
        <taxon>Bacilli</taxon>
        <taxon>Bacillales</taxon>
        <taxon>Paenibacillaceae</taxon>
        <taxon>Cohnella</taxon>
    </lineage>
</organism>
<proteinExistence type="predicted"/>
<reference evidence="2" key="1">
    <citation type="journal article" date="2019" name="Int. J. Syst. Evol. Microbiol.">
        <title>The Global Catalogue of Microorganisms (GCM) 10K type strain sequencing project: providing services to taxonomists for standard genome sequencing and annotation.</title>
        <authorList>
            <consortium name="The Broad Institute Genomics Platform"/>
            <consortium name="The Broad Institute Genome Sequencing Center for Infectious Disease"/>
            <person name="Wu L."/>
            <person name="Ma J."/>
        </authorList>
    </citation>
    <scope>NUCLEOTIDE SEQUENCE [LARGE SCALE GENOMIC DNA]</scope>
    <source>
        <strain evidence="2">CGMCC 1.18578</strain>
    </source>
</reference>
<dbReference type="Proteomes" id="UP001596108">
    <property type="component" value="Unassembled WGS sequence"/>
</dbReference>
<dbReference type="EMBL" id="JBHSNC010000029">
    <property type="protein sequence ID" value="MFC5529788.1"/>
    <property type="molecule type" value="Genomic_DNA"/>
</dbReference>
<evidence type="ECO:0000313" key="1">
    <source>
        <dbReference type="EMBL" id="MFC5529788.1"/>
    </source>
</evidence>
<evidence type="ECO:0000313" key="2">
    <source>
        <dbReference type="Proteomes" id="UP001596108"/>
    </source>
</evidence>
<comment type="caution">
    <text evidence="1">The sequence shown here is derived from an EMBL/GenBank/DDBJ whole genome shotgun (WGS) entry which is preliminary data.</text>
</comment>
<gene>
    <name evidence="1" type="ORF">ACFPQ4_10065</name>
</gene>
<protein>
    <recommendedName>
        <fullName evidence="3">DUF5643 domain-containing protein</fullName>
    </recommendedName>
</protein>